<dbReference type="InterPro" id="IPR003439">
    <property type="entry name" value="ABC_transporter-like_ATP-bd"/>
</dbReference>
<dbReference type="PANTHER" id="PTHR43204:SF1">
    <property type="entry name" value="ABC TRANSPORTER I FAMILY MEMBER 6, CHLOROPLASTIC"/>
    <property type="match status" value="1"/>
</dbReference>
<comment type="caution">
    <text evidence="5">The sequence shown here is derived from an EMBL/GenBank/DDBJ whole genome shotgun (WGS) entry which is preliminary data.</text>
</comment>
<feature type="domain" description="ABC transporter" evidence="4">
    <location>
        <begin position="2"/>
        <end position="241"/>
    </location>
</feature>
<evidence type="ECO:0000313" key="6">
    <source>
        <dbReference type="Proteomes" id="UP000176389"/>
    </source>
</evidence>
<proteinExistence type="inferred from homology"/>
<gene>
    <name evidence="5" type="ORF">A2Z11_04535</name>
</gene>
<evidence type="ECO:0000259" key="4">
    <source>
        <dbReference type="PROSITE" id="PS50893"/>
    </source>
</evidence>
<sequence>MLEICDLHVSSASKKILKGVSLRINPGEIHAIMGPNGSGKSSLSLALMGHPRYKITSGKIILDRKDITVLTPDKRAKLGLFLAMQYPVAVPGVSVTNFLRSSLRNLKGNVAPAEFVKTTKEKMADLKIDESFASRSINDGFSGGEKKKMEVLQLSILQPKYAVLDETDSGLDVDALKLVAEGIKKTSGPKIGILLITHYQRILKYIRPDFVHILVDGRIVKSGDHKLAEEIEGRGYDTYKI</sequence>
<dbReference type="GO" id="GO:0016887">
    <property type="term" value="F:ATP hydrolysis activity"/>
    <property type="evidence" value="ECO:0007669"/>
    <property type="project" value="InterPro"/>
</dbReference>
<keyword evidence="2" id="KW-0547">Nucleotide-binding</keyword>
<dbReference type="InterPro" id="IPR027417">
    <property type="entry name" value="P-loop_NTPase"/>
</dbReference>
<dbReference type="NCBIfam" id="TIGR01978">
    <property type="entry name" value="sufC"/>
    <property type="match status" value="1"/>
</dbReference>
<dbReference type="Pfam" id="PF00005">
    <property type="entry name" value="ABC_tran"/>
    <property type="match status" value="1"/>
</dbReference>
<evidence type="ECO:0000256" key="3">
    <source>
        <dbReference type="ARBA" id="ARBA00022840"/>
    </source>
</evidence>
<evidence type="ECO:0000256" key="1">
    <source>
        <dbReference type="ARBA" id="ARBA00006216"/>
    </source>
</evidence>
<organism evidence="5 6">
    <name type="scientific">Candidatus Woykebacteria bacterium RBG_16_43_9</name>
    <dbReference type="NCBI Taxonomy" id="1802596"/>
    <lineage>
        <taxon>Bacteria</taxon>
        <taxon>Candidatus Woykeibacteriota</taxon>
    </lineage>
</organism>
<dbReference type="AlphaFoldDB" id="A0A1G1WDC4"/>
<evidence type="ECO:0000256" key="2">
    <source>
        <dbReference type="ARBA" id="ARBA00022741"/>
    </source>
</evidence>
<reference evidence="5 6" key="1">
    <citation type="journal article" date="2016" name="Nat. Commun.">
        <title>Thousands of microbial genomes shed light on interconnected biogeochemical processes in an aquifer system.</title>
        <authorList>
            <person name="Anantharaman K."/>
            <person name="Brown C.T."/>
            <person name="Hug L.A."/>
            <person name="Sharon I."/>
            <person name="Castelle C.J."/>
            <person name="Probst A.J."/>
            <person name="Thomas B.C."/>
            <person name="Singh A."/>
            <person name="Wilkins M.J."/>
            <person name="Karaoz U."/>
            <person name="Brodie E.L."/>
            <person name="Williams K.H."/>
            <person name="Hubbard S.S."/>
            <person name="Banfield J.F."/>
        </authorList>
    </citation>
    <scope>NUCLEOTIDE SEQUENCE [LARGE SCALE GENOMIC DNA]</scope>
</reference>
<dbReference type="CDD" id="cd03217">
    <property type="entry name" value="ABC_FeS_Assembly"/>
    <property type="match status" value="1"/>
</dbReference>
<dbReference type="Gene3D" id="3.40.50.300">
    <property type="entry name" value="P-loop containing nucleotide triphosphate hydrolases"/>
    <property type="match status" value="1"/>
</dbReference>
<dbReference type="STRING" id="1802596.A2Z11_04535"/>
<dbReference type="Proteomes" id="UP000176389">
    <property type="component" value="Unassembled WGS sequence"/>
</dbReference>
<dbReference type="InterPro" id="IPR010230">
    <property type="entry name" value="FeS-cluster_ATPase_SufC"/>
</dbReference>
<dbReference type="InterPro" id="IPR017871">
    <property type="entry name" value="ABC_transporter-like_CS"/>
</dbReference>
<dbReference type="EMBL" id="MHCS01000041">
    <property type="protein sequence ID" value="OGY25689.1"/>
    <property type="molecule type" value="Genomic_DNA"/>
</dbReference>
<name>A0A1G1WDC4_9BACT</name>
<dbReference type="PROSITE" id="PS00211">
    <property type="entry name" value="ABC_TRANSPORTER_1"/>
    <property type="match status" value="1"/>
</dbReference>
<dbReference type="SUPFAM" id="SSF52540">
    <property type="entry name" value="P-loop containing nucleoside triphosphate hydrolases"/>
    <property type="match status" value="1"/>
</dbReference>
<accession>A0A1G1WDC4</accession>
<dbReference type="GO" id="GO:0005524">
    <property type="term" value="F:ATP binding"/>
    <property type="evidence" value="ECO:0007669"/>
    <property type="project" value="UniProtKB-KW"/>
</dbReference>
<dbReference type="PANTHER" id="PTHR43204">
    <property type="entry name" value="ABC TRANSPORTER I FAMILY MEMBER 6, CHLOROPLASTIC"/>
    <property type="match status" value="1"/>
</dbReference>
<evidence type="ECO:0000313" key="5">
    <source>
        <dbReference type="EMBL" id="OGY25689.1"/>
    </source>
</evidence>
<comment type="similarity">
    <text evidence="1">Belongs to the ABC transporter superfamily. Ycf16 family.</text>
</comment>
<keyword evidence="3" id="KW-0067">ATP-binding</keyword>
<protein>
    <submittedName>
        <fullName evidence="5">Fe-S cluster assembly ATPase SufC</fullName>
    </submittedName>
</protein>
<dbReference type="PROSITE" id="PS50893">
    <property type="entry name" value="ABC_TRANSPORTER_2"/>
    <property type="match status" value="1"/>
</dbReference>